<dbReference type="InterPro" id="IPR001223">
    <property type="entry name" value="Glyco_hydro18_cat"/>
</dbReference>
<name>A0AAD4QQH9_9AGAM</name>
<dbReference type="GO" id="GO:0005975">
    <property type="term" value="P:carbohydrate metabolic process"/>
    <property type="evidence" value="ECO:0007669"/>
    <property type="project" value="InterPro"/>
</dbReference>
<evidence type="ECO:0000259" key="1">
    <source>
        <dbReference type="PROSITE" id="PS51910"/>
    </source>
</evidence>
<dbReference type="PANTHER" id="PTHR11177">
    <property type="entry name" value="CHITINASE"/>
    <property type="match status" value="1"/>
</dbReference>
<dbReference type="GO" id="GO:0006032">
    <property type="term" value="P:chitin catabolic process"/>
    <property type="evidence" value="ECO:0007669"/>
    <property type="project" value="TreeGrafter"/>
</dbReference>
<gene>
    <name evidence="2" type="ORF">B0F90DRAFT_1625417</name>
</gene>
<comment type="caution">
    <text evidence="2">The sequence shown here is derived from an EMBL/GenBank/DDBJ whole genome shotgun (WGS) entry which is preliminary data.</text>
</comment>
<dbReference type="GO" id="GO:0008061">
    <property type="term" value="F:chitin binding"/>
    <property type="evidence" value="ECO:0007669"/>
    <property type="project" value="InterPro"/>
</dbReference>
<dbReference type="PANTHER" id="PTHR11177:SF317">
    <property type="entry name" value="CHITINASE 12-RELATED"/>
    <property type="match status" value="1"/>
</dbReference>
<evidence type="ECO:0000313" key="2">
    <source>
        <dbReference type="EMBL" id="KAI0305234.1"/>
    </source>
</evidence>
<dbReference type="GO" id="GO:0004568">
    <property type="term" value="F:chitinase activity"/>
    <property type="evidence" value="ECO:0007669"/>
    <property type="project" value="TreeGrafter"/>
</dbReference>
<dbReference type="PROSITE" id="PS51910">
    <property type="entry name" value="GH18_2"/>
    <property type="match status" value="1"/>
</dbReference>
<dbReference type="SUPFAM" id="SSF54556">
    <property type="entry name" value="Chitinase insertion domain"/>
    <property type="match status" value="1"/>
</dbReference>
<feature type="domain" description="GH18" evidence="1">
    <location>
        <begin position="50"/>
        <end position="432"/>
    </location>
</feature>
<dbReference type="Pfam" id="PF00704">
    <property type="entry name" value="Glyco_hydro_18"/>
    <property type="match status" value="1"/>
</dbReference>
<dbReference type="InterPro" id="IPR029070">
    <property type="entry name" value="Chitinase_insertion_sf"/>
</dbReference>
<dbReference type="InterPro" id="IPR050314">
    <property type="entry name" value="Glycosyl_Hydrlase_18"/>
</dbReference>
<dbReference type="SMART" id="SM00636">
    <property type="entry name" value="Glyco_18"/>
    <property type="match status" value="1"/>
</dbReference>
<dbReference type="Proteomes" id="UP001203297">
    <property type="component" value="Unassembled WGS sequence"/>
</dbReference>
<protein>
    <submittedName>
        <fullName evidence="2">Chitinase</fullName>
    </submittedName>
</protein>
<dbReference type="AlphaFoldDB" id="A0AAD4QQH9"/>
<evidence type="ECO:0000313" key="3">
    <source>
        <dbReference type="Proteomes" id="UP001203297"/>
    </source>
</evidence>
<dbReference type="InterPro" id="IPR011583">
    <property type="entry name" value="Chitinase_II/V-like_cat"/>
</dbReference>
<dbReference type="SUPFAM" id="SSF51445">
    <property type="entry name" value="(Trans)glycosidases"/>
    <property type="match status" value="1"/>
</dbReference>
<dbReference type="EMBL" id="WTXG01000006">
    <property type="protein sequence ID" value="KAI0305234.1"/>
    <property type="molecule type" value="Genomic_DNA"/>
</dbReference>
<organism evidence="2 3">
    <name type="scientific">Multifurca ochricompacta</name>
    <dbReference type="NCBI Taxonomy" id="376703"/>
    <lineage>
        <taxon>Eukaryota</taxon>
        <taxon>Fungi</taxon>
        <taxon>Dikarya</taxon>
        <taxon>Basidiomycota</taxon>
        <taxon>Agaricomycotina</taxon>
        <taxon>Agaricomycetes</taxon>
        <taxon>Russulales</taxon>
        <taxon>Russulaceae</taxon>
        <taxon>Multifurca</taxon>
    </lineage>
</organism>
<dbReference type="Gene3D" id="3.20.20.80">
    <property type="entry name" value="Glycosidases"/>
    <property type="match status" value="1"/>
</dbReference>
<dbReference type="InterPro" id="IPR017853">
    <property type="entry name" value="GH"/>
</dbReference>
<proteinExistence type="predicted"/>
<dbReference type="Gene3D" id="3.10.50.10">
    <property type="match status" value="1"/>
</dbReference>
<accession>A0AAD4QQH9</accession>
<keyword evidence="3" id="KW-1185">Reference proteome</keyword>
<reference evidence="2" key="1">
    <citation type="journal article" date="2022" name="New Phytol.">
        <title>Evolutionary transition to the ectomycorrhizal habit in the genomes of a hyperdiverse lineage of mushroom-forming fungi.</title>
        <authorList>
            <person name="Looney B."/>
            <person name="Miyauchi S."/>
            <person name="Morin E."/>
            <person name="Drula E."/>
            <person name="Courty P.E."/>
            <person name="Kohler A."/>
            <person name="Kuo A."/>
            <person name="LaButti K."/>
            <person name="Pangilinan J."/>
            <person name="Lipzen A."/>
            <person name="Riley R."/>
            <person name="Andreopoulos W."/>
            <person name="He G."/>
            <person name="Johnson J."/>
            <person name="Nolan M."/>
            <person name="Tritt A."/>
            <person name="Barry K.W."/>
            <person name="Grigoriev I.V."/>
            <person name="Nagy L.G."/>
            <person name="Hibbett D."/>
            <person name="Henrissat B."/>
            <person name="Matheny P.B."/>
            <person name="Labbe J."/>
            <person name="Martin F.M."/>
        </authorList>
    </citation>
    <scope>NUCLEOTIDE SEQUENCE</scope>
    <source>
        <strain evidence="2">BPL690</strain>
    </source>
</reference>
<dbReference type="GO" id="GO:0005576">
    <property type="term" value="C:extracellular region"/>
    <property type="evidence" value="ECO:0007669"/>
    <property type="project" value="TreeGrafter"/>
</dbReference>
<sequence>MLLTAQLALAAPTAAPACTLTPTNSPYLLNNPGNPSCGSPNNSYPDSGSVVAATWYAAWHSSEFTLQDVSWSKYSSVIYAFATTTPDANVIGLQDSDKQLLPQFVQTAHANNVHAILSVGGWTGSQFFSSAVATEANRTAFAQAIMKVVSQYNLDGIEFDWEYPNNQGVGCNTISTDDSTNFLSFLQTLRNQSDANKLILSAAVAVRPFIGSDGTPMTDVSEFAKVLDYIEVMNYDVWGSWSASVGPNAPLDDSCASSPEGSAKSAVKAWTSAGFPAKKIILGVASYGHSFHVASSNAVDATGNIQLYAPFDKSQQPAGDKWDDTAGGVDVCGNPNVVGGIFDFWGLIDGGFLKQDGTAASGIKYTFDNCSQTPFVYNPTSQVMVSYDDSTSFAAKGKYINEAKLAGFAIWEAGGDSDDILLDAISEGVGIGC</sequence>